<organism evidence="2 4">
    <name type="scientific">Holdemania massiliensis</name>
    <dbReference type="NCBI Taxonomy" id="1468449"/>
    <lineage>
        <taxon>Bacteria</taxon>
        <taxon>Bacillati</taxon>
        <taxon>Bacillota</taxon>
        <taxon>Erysipelotrichia</taxon>
        <taxon>Erysipelotrichales</taxon>
        <taxon>Erysipelotrichaceae</taxon>
        <taxon>Holdemania</taxon>
    </lineage>
</organism>
<dbReference type="AlphaFoldDB" id="A0A6N7SAX4"/>
<dbReference type="Proteomes" id="UP000480929">
    <property type="component" value="Unassembled WGS sequence"/>
</dbReference>
<keyword evidence="1" id="KW-0812">Transmembrane</keyword>
<dbReference type="EMBL" id="WKPI01000045">
    <property type="protein sequence ID" value="MSC34825.1"/>
    <property type="molecule type" value="Genomic_DNA"/>
</dbReference>
<dbReference type="EMBL" id="WKPJ01000042">
    <property type="protein sequence ID" value="MSA91054.1"/>
    <property type="molecule type" value="Genomic_DNA"/>
</dbReference>
<dbReference type="Proteomes" id="UP000433575">
    <property type="component" value="Unassembled WGS sequence"/>
</dbReference>
<gene>
    <name evidence="3" type="ORF">GKD88_17000</name>
    <name evidence="2" type="ORF">GKE08_17120</name>
</gene>
<feature type="transmembrane region" description="Helical" evidence="1">
    <location>
        <begin position="114"/>
        <end position="137"/>
    </location>
</feature>
<evidence type="ECO:0000313" key="2">
    <source>
        <dbReference type="EMBL" id="MSA91054.1"/>
    </source>
</evidence>
<keyword evidence="5" id="KW-1185">Reference proteome</keyword>
<keyword evidence="1" id="KW-1133">Transmembrane helix</keyword>
<evidence type="ECO:0000313" key="5">
    <source>
        <dbReference type="Proteomes" id="UP000480929"/>
    </source>
</evidence>
<evidence type="ECO:0000313" key="3">
    <source>
        <dbReference type="EMBL" id="MSC34825.1"/>
    </source>
</evidence>
<keyword evidence="1" id="KW-0472">Membrane</keyword>
<sequence length="143" mass="16060">MLKIYNKQALTRNERFIRAIGYGVGATIGLTILYGLISQFLMFEFSVVYLAFGYAIGTVIRKYGRGVQVRFSVLAAVLAVFCFLFGDMIAYFGFGVFTMGFQFFMMAFRITLQSLIGTSINGLLSLMFRIGGIYLAYTTSRFV</sequence>
<evidence type="ECO:0000256" key="1">
    <source>
        <dbReference type="SAM" id="Phobius"/>
    </source>
</evidence>
<feature type="transmembrane region" description="Helical" evidence="1">
    <location>
        <begin position="72"/>
        <end position="94"/>
    </location>
</feature>
<comment type="caution">
    <text evidence="2">The sequence shown here is derived from an EMBL/GenBank/DDBJ whole genome shotgun (WGS) entry which is preliminary data.</text>
</comment>
<dbReference type="RefSeq" id="WP_154240428.1">
    <property type="nucleotide sequence ID" value="NZ_CALJPI010000006.1"/>
</dbReference>
<feature type="transmembrane region" description="Helical" evidence="1">
    <location>
        <begin position="20"/>
        <end position="37"/>
    </location>
</feature>
<protein>
    <submittedName>
        <fullName evidence="2">Uncharacterized protein</fullName>
    </submittedName>
</protein>
<feature type="transmembrane region" description="Helical" evidence="1">
    <location>
        <begin position="43"/>
        <end position="60"/>
    </location>
</feature>
<dbReference type="OrthoDB" id="1651807at2"/>
<accession>A0A6N7SAX4</accession>
<evidence type="ECO:0000313" key="4">
    <source>
        <dbReference type="Proteomes" id="UP000433575"/>
    </source>
</evidence>
<name>A0A6N7SAX4_9FIRM</name>
<proteinExistence type="predicted"/>
<reference evidence="4 5" key="1">
    <citation type="journal article" date="2019" name="Nat. Med.">
        <title>A library of human gut bacterial isolates paired with longitudinal multiomics data enables mechanistic microbiome research.</title>
        <authorList>
            <person name="Poyet M."/>
            <person name="Groussin M."/>
            <person name="Gibbons S.M."/>
            <person name="Avila-Pacheco J."/>
            <person name="Jiang X."/>
            <person name="Kearney S.M."/>
            <person name="Perrotta A.R."/>
            <person name="Berdy B."/>
            <person name="Zhao S."/>
            <person name="Lieberman T.D."/>
            <person name="Swanson P.K."/>
            <person name="Smith M."/>
            <person name="Roesemann S."/>
            <person name="Alexander J.E."/>
            <person name="Rich S.A."/>
            <person name="Livny J."/>
            <person name="Vlamakis H."/>
            <person name="Clish C."/>
            <person name="Bullock K."/>
            <person name="Deik A."/>
            <person name="Scott J."/>
            <person name="Pierce K.A."/>
            <person name="Xavier R.J."/>
            <person name="Alm E.J."/>
        </authorList>
    </citation>
    <scope>NUCLEOTIDE SEQUENCE [LARGE SCALE GENOMIC DNA]</scope>
    <source>
        <strain evidence="2 4">BIOML-A4</strain>
        <strain evidence="3 5">BIOML-A5</strain>
    </source>
</reference>